<dbReference type="InterPro" id="IPR007809">
    <property type="entry name" value="FlgN-like"/>
</dbReference>
<dbReference type="Proteomes" id="UP001596267">
    <property type="component" value="Unassembled WGS sequence"/>
</dbReference>
<accession>A0ABW1WF77</accession>
<dbReference type="RefSeq" id="WP_253076740.1">
    <property type="nucleotide sequence ID" value="NZ_JAMXWN010000011.1"/>
</dbReference>
<gene>
    <name evidence="3" type="ORF">ACFP7A_11400</name>
</gene>
<dbReference type="Pfam" id="PF05130">
    <property type="entry name" value="FlgN"/>
    <property type="match status" value="1"/>
</dbReference>
<protein>
    <submittedName>
        <fullName evidence="3">Flagellar protein FlgN</fullName>
    </submittedName>
</protein>
<comment type="caution">
    <text evidence="3">The sequence shown here is derived from an EMBL/GenBank/DDBJ whole genome shotgun (WGS) entry which is preliminary data.</text>
</comment>
<organism evidence="3 4">
    <name type="scientific">Sporolactobacillus kofuensis</name>
    <dbReference type="NCBI Taxonomy" id="269672"/>
    <lineage>
        <taxon>Bacteria</taxon>
        <taxon>Bacillati</taxon>
        <taxon>Bacillota</taxon>
        <taxon>Bacilli</taxon>
        <taxon>Bacillales</taxon>
        <taxon>Sporolactobacillaceae</taxon>
        <taxon>Sporolactobacillus</taxon>
    </lineage>
</organism>
<name>A0ABW1WF77_9BACL</name>
<keyword evidence="3" id="KW-0969">Cilium</keyword>
<keyword evidence="4" id="KW-1185">Reference proteome</keyword>
<evidence type="ECO:0000313" key="3">
    <source>
        <dbReference type="EMBL" id="MFC6387211.1"/>
    </source>
</evidence>
<reference evidence="4" key="1">
    <citation type="journal article" date="2019" name="Int. J. Syst. Evol. Microbiol.">
        <title>The Global Catalogue of Microorganisms (GCM) 10K type strain sequencing project: providing services to taxonomists for standard genome sequencing and annotation.</title>
        <authorList>
            <consortium name="The Broad Institute Genomics Platform"/>
            <consortium name="The Broad Institute Genome Sequencing Center for Infectious Disease"/>
            <person name="Wu L."/>
            <person name="Ma J."/>
        </authorList>
    </citation>
    <scope>NUCLEOTIDE SEQUENCE [LARGE SCALE GENOMIC DNA]</scope>
    <source>
        <strain evidence="4">CCUG 42001</strain>
    </source>
</reference>
<keyword evidence="3" id="KW-0966">Cell projection</keyword>
<keyword evidence="3" id="KW-0282">Flagellum</keyword>
<dbReference type="InterPro" id="IPR036679">
    <property type="entry name" value="FlgN-like_sf"/>
</dbReference>
<feature type="region of interest" description="Disordered" evidence="2">
    <location>
        <begin position="138"/>
        <end position="164"/>
    </location>
</feature>
<sequence length="164" mass="18795">MSLKQMKQTMTAMIDCHDALYTLAIEKRDAVKVGDAQTVGEISSKETPLVERLQKLETARTSIIQIDLGTDAGESITFSDWEKVMVPEQEREAWQKIYLELANSVYRLKQANKLNQELLRDSLLWVKLNMNLLKPQNQNLHNYRNPRDGQAPSSVYSGRIDSRT</sequence>
<evidence type="ECO:0000256" key="1">
    <source>
        <dbReference type="ARBA" id="ARBA00022795"/>
    </source>
</evidence>
<proteinExistence type="predicted"/>
<keyword evidence="1" id="KW-1005">Bacterial flagellum biogenesis</keyword>
<evidence type="ECO:0000256" key="2">
    <source>
        <dbReference type="SAM" id="MobiDB-lite"/>
    </source>
</evidence>
<dbReference type="EMBL" id="JBHSTQ010000011">
    <property type="protein sequence ID" value="MFC6387211.1"/>
    <property type="molecule type" value="Genomic_DNA"/>
</dbReference>
<dbReference type="Gene3D" id="1.20.58.300">
    <property type="entry name" value="FlgN-like"/>
    <property type="match status" value="1"/>
</dbReference>
<evidence type="ECO:0000313" key="4">
    <source>
        <dbReference type="Proteomes" id="UP001596267"/>
    </source>
</evidence>
<dbReference type="SUPFAM" id="SSF140566">
    <property type="entry name" value="FlgN-like"/>
    <property type="match status" value="1"/>
</dbReference>